<reference evidence="1" key="1">
    <citation type="submission" date="2018-05" db="EMBL/GenBank/DDBJ databases">
        <authorList>
            <person name="Lanie J.A."/>
            <person name="Ng W.-L."/>
            <person name="Kazmierczak K.M."/>
            <person name="Andrzejewski T.M."/>
            <person name="Davidsen T.M."/>
            <person name="Wayne K.J."/>
            <person name="Tettelin H."/>
            <person name="Glass J.I."/>
            <person name="Rusch D."/>
            <person name="Podicherti R."/>
            <person name="Tsui H.-C.T."/>
            <person name="Winkler M.E."/>
        </authorList>
    </citation>
    <scope>NUCLEOTIDE SEQUENCE</scope>
</reference>
<protein>
    <recommendedName>
        <fullName evidence="2">ABC transporter domain-containing protein</fullName>
    </recommendedName>
</protein>
<evidence type="ECO:0000313" key="1">
    <source>
        <dbReference type="EMBL" id="SVD44341.1"/>
    </source>
</evidence>
<dbReference type="PANTHER" id="PTHR24222:SF76">
    <property type="entry name" value="MYCOBACTIN IMPORT ATP-BINDING_PERMEASE PROTEIN IRTB"/>
    <property type="match status" value="1"/>
</dbReference>
<feature type="non-terminal residue" evidence="1">
    <location>
        <position position="1"/>
    </location>
</feature>
<dbReference type="PANTHER" id="PTHR24222">
    <property type="entry name" value="ABC TRANSPORTER B FAMILY"/>
    <property type="match status" value="1"/>
</dbReference>
<dbReference type="InterPro" id="IPR027417">
    <property type="entry name" value="P-loop_NTPase"/>
</dbReference>
<dbReference type="AlphaFoldDB" id="A0A382VEP9"/>
<sequence>IQDALATMLKGRTSFVIAHRLSTIRNADRIVMMSEGEILEIGNHEELMTLNANYADLYRMGFEDVSGEDALSETTQG</sequence>
<name>A0A382VEP9_9ZZZZ</name>
<proteinExistence type="predicted"/>
<gene>
    <name evidence="1" type="ORF">METZ01_LOCUS397195</name>
</gene>
<dbReference type="EMBL" id="UINC01150992">
    <property type="protein sequence ID" value="SVD44341.1"/>
    <property type="molecule type" value="Genomic_DNA"/>
</dbReference>
<dbReference type="Gene3D" id="3.40.50.300">
    <property type="entry name" value="P-loop containing nucleotide triphosphate hydrolases"/>
    <property type="match status" value="1"/>
</dbReference>
<accession>A0A382VEP9</accession>
<evidence type="ECO:0008006" key="2">
    <source>
        <dbReference type="Google" id="ProtNLM"/>
    </source>
</evidence>
<organism evidence="1">
    <name type="scientific">marine metagenome</name>
    <dbReference type="NCBI Taxonomy" id="408172"/>
    <lineage>
        <taxon>unclassified sequences</taxon>
        <taxon>metagenomes</taxon>
        <taxon>ecological metagenomes</taxon>
    </lineage>
</organism>
<dbReference type="InterPro" id="IPR039421">
    <property type="entry name" value="Type_1_exporter"/>
</dbReference>
<dbReference type="GO" id="GO:0042626">
    <property type="term" value="F:ATPase-coupled transmembrane transporter activity"/>
    <property type="evidence" value="ECO:0007669"/>
    <property type="project" value="TreeGrafter"/>
</dbReference>
<dbReference type="GO" id="GO:0005886">
    <property type="term" value="C:plasma membrane"/>
    <property type="evidence" value="ECO:0007669"/>
    <property type="project" value="TreeGrafter"/>
</dbReference>
<dbReference type="SUPFAM" id="SSF52540">
    <property type="entry name" value="P-loop containing nucleoside triphosphate hydrolases"/>
    <property type="match status" value="1"/>
</dbReference>